<sequence length="733" mass="78206">MSSSPREIGTLIVVVLRAKNLPNKRHIGKQDPYCRMSFNQETRRTKAVKRGGQHPEWDEEVRFSIYEDAEDELERTAGDKTPPPKERFRNIKGGKSMRVSCYADDPREPDLIGEAQVDLTEALTKGEVDEWFTLQNKDKYAGEVYLEMTFWSKAKPPAKKKAPRPSTGNPQYGGPGSFTPSTSAGANAAAPPPSVNSPSEIPAFLRPNRETSPTASVPDSLKPSSSALGKPDLYISPYSSQNSIASQNSLPSALESAAPPFDDFGRLGQNPNHRRDSYPPASYEQPSSLYGHPSNGAIPQAYQPSPYDPFSASSMVQSMSNMHIGQPPAPSTFPPPTPAPSFAPSQFGYGVPQDNGPPPFPQGPSYPGLGYGPPSATPMPPNGAFQPGFLPNQGNRLASAGFSAPPPIPTPMPFNVPPPATPFQQLPNPSHTAFPQQHPYQSQQYPPNPTPAPPQNGAPAGQFGPFSPPSAPVGHVMFPLQQGPPPPQSTSPPRVGFPPAPMQQPNGPQHQSTLPPPPQQQPYQQSYSPQVPQNLPAQPPLQTQNSSGSSRPLPTPQQSQSPASSSSLYGSVPGSFPPQNQNSASGSSPFGSVPGSFPPPPNTNGQQWHSPAHVRNNSLPPAPPPLPGPPPPLPSQPPQLSTSPVQQTQSPPPNHFQAPPPPPSSSFQAYQSNSETQLPPPPSAYQQPMPHPQQQRQSVPVGGIFPGPSTTTIYPGPPPKPPQMVAPQHNGWQ</sequence>
<feature type="compositionally biased region" description="Low complexity" evidence="1">
    <location>
        <begin position="179"/>
        <end position="189"/>
    </location>
</feature>
<dbReference type="InterPro" id="IPR000008">
    <property type="entry name" value="C2_dom"/>
</dbReference>
<dbReference type="SMART" id="SM00239">
    <property type="entry name" value="C2"/>
    <property type="match status" value="1"/>
</dbReference>
<feature type="compositionally biased region" description="Low complexity" evidence="1">
    <location>
        <begin position="583"/>
        <end position="595"/>
    </location>
</feature>
<feature type="region of interest" description="Disordered" evidence="1">
    <location>
        <begin position="155"/>
        <end position="733"/>
    </location>
</feature>
<dbReference type="EMBL" id="CAJMWX010001038">
    <property type="protein sequence ID" value="CAE6449832.1"/>
    <property type="molecule type" value="Genomic_DNA"/>
</dbReference>
<dbReference type="Proteomes" id="UP000663888">
    <property type="component" value="Unassembled WGS sequence"/>
</dbReference>
<evidence type="ECO:0000313" key="3">
    <source>
        <dbReference type="EMBL" id="CAE6449832.1"/>
    </source>
</evidence>
<feature type="compositionally biased region" description="Pro residues" evidence="1">
    <location>
        <begin position="355"/>
        <end position="364"/>
    </location>
</feature>
<evidence type="ECO:0000259" key="2">
    <source>
        <dbReference type="PROSITE" id="PS50004"/>
    </source>
</evidence>
<accession>A0A8H3GF54</accession>
<dbReference type="PANTHER" id="PTHR47052">
    <property type="entry name" value="CONSERVED SERINE PROLINE-RICH PROTEIN (AFU_ORTHOLOGUE AFUA_2G01790)"/>
    <property type="match status" value="1"/>
</dbReference>
<feature type="compositionally biased region" description="Polar residues" evidence="1">
    <location>
        <begin position="237"/>
        <end position="251"/>
    </location>
</feature>
<feature type="compositionally biased region" description="Pro residues" evidence="1">
    <location>
        <begin position="715"/>
        <end position="724"/>
    </location>
</feature>
<feature type="compositionally biased region" description="Low complexity" evidence="1">
    <location>
        <begin position="638"/>
        <end position="649"/>
    </location>
</feature>
<dbReference type="PANTHER" id="PTHR47052:SF3">
    <property type="entry name" value="INGRESSION PROTEIN 1"/>
    <property type="match status" value="1"/>
</dbReference>
<feature type="compositionally biased region" description="Low complexity" evidence="1">
    <location>
        <begin position="365"/>
        <end position="374"/>
    </location>
</feature>
<proteinExistence type="predicted"/>
<dbReference type="InterPro" id="IPR037791">
    <property type="entry name" value="C2_fungal_Inn1"/>
</dbReference>
<dbReference type="SUPFAM" id="SSF49562">
    <property type="entry name" value="C2 domain (Calcium/lipid-binding domain, CaLB)"/>
    <property type="match status" value="1"/>
</dbReference>
<feature type="compositionally biased region" description="Pro residues" evidence="1">
    <location>
        <begin position="620"/>
        <end position="637"/>
    </location>
</feature>
<feature type="compositionally biased region" description="Low complexity" evidence="1">
    <location>
        <begin position="435"/>
        <end position="445"/>
    </location>
</feature>
<evidence type="ECO:0000313" key="4">
    <source>
        <dbReference type="Proteomes" id="UP000663888"/>
    </source>
</evidence>
<dbReference type="InterPro" id="IPR035892">
    <property type="entry name" value="C2_domain_sf"/>
</dbReference>
<feature type="compositionally biased region" description="Low complexity" evidence="1">
    <location>
        <begin position="521"/>
        <end position="533"/>
    </location>
</feature>
<feature type="compositionally biased region" description="Pro residues" evidence="1">
    <location>
        <begin position="327"/>
        <end position="341"/>
    </location>
</feature>
<feature type="compositionally biased region" description="Polar residues" evidence="1">
    <location>
        <begin position="311"/>
        <end position="323"/>
    </location>
</feature>
<feature type="compositionally biased region" description="Pro residues" evidence="1">
    <location>
        <begin position="404"/>
        <end position="421"/>
    </location>
</feature>
<feature type="compositionally biased region" description="Polar residues" evidence="1">
    <location>
        <begin position="422"/>
        <end position="434"/>
    </location>
</feature>
<feature type="domain" description="C2" evidence="2">
    <location>
        <begin position="1"/>
        <end position="132"/>
    </location>
</feature>
<feature type="compositionally biased region" description="Polar residues" evidence="1">
    <location>
        <begin position="210"/>
        <end position="227"/>
    </location>
</feature>
<gene>
    <name evidence="3" type="ORF">RDB_LOCUS66080</name>
</gene>
<dbReference type="PROSITE" id="PS50004">
    <property type="entry name" value="C2"/>
    <property type="match status" value="1"/>
</dbReference>
<name>A0A8H3GF54_9AGAM</name>
<dbReference type="CDD" id="cd08681">
    <property type="entry name" value="C2_fungal_Inn1p-like"/>
    <property type="match status" value="1"/>
</dbReference>
<dbReference type="Gene3D" id="2.60.40.150">
    <property type="entry name" value="C2 domain"/>
    <property type="match status" value="1"/>
</dbReference>
<dbReference type="InterPro" id="IPR052981">
    <property type="entry name" value="Ingression_C2_domain"/>
</dbReference>
<feature type="compositionally biased region" description="Pro residues" evidence="1">
    <location>
        <begin position="482"/>
        <end position="502"/>
    </location>
</feature>
<feature type="compositionally biased region" description="Pro residues" evidence="1">
    <location>
        <begin position="650"/>
        <end position="664"/>
    </location>
</feature>
<feature type="compositionally biased region" description="Low complexity" evidence="1">
    <location>
        <begin position="684"/>
        <end position="697"/>
    </location>
</feature>
<protein>
    <recommendedName>
        <fullName evidence="2">C2 domain-containing protein</fullName>
    </recommendedName>
</protein>
<dbReference type="Pfam" id="PF00168">
    <property type="entry name" value="C2"/>
    <property type="match status" value="1"/>
</dbReference>
<comment type="caution">
    <text evidence="3">The sequence shown here is derived from an EMBL/GenBank/DDBJ whole genome shotgun (WGS) entry which is preliminary data.</text>
</comment>
<feature type="compositionally biased region" description="Low complexity" evidence="1">
    <location>
        <begin position="342"/>
        <end position="354"/>
    </location>
</feature>
<reference evidence="3" key="1">
    <citation type="submission" date="2021-01" db="EMBL/GenBank/DDBJ databases">
        <authorList>
            <person name="Kaushik A."/>
        </authorList>
    </citation>
    <scope>NUCLEOTIDE SEQUENCE</scope>
    <source>
        <strain evidence="3">AG4-R118</strain>
    </source>
</reference>
<feature type="compositionally biased region" description="Low complexity" evidence="1">
    <location>
        <begin position="549"/>
        <end position="574"/>
    </location>
</feature>
<feature type="compositionally biased region" description="Pro residues" evidence="1">
    <location>
        <begin position="446"/>
        <end position="456"/>
    </location>
</feature>
<dbReference type="AlphaFoldDB" id="A0A8H3GF54"/>
<organism evidence="3 4">
    <name type="scientific">Rhizoctonia solani</name>
    <dbReference type="NCBI Taxonomy" id="456999"/>
    <lineage>
        <taxon>Eukaryota</taxon>
        <taxon>Fungi</taxon>
        <taxon>Dikarya</taxon>
        <taxon>Basidiomycota</taxon>
        <taxon>Agaricomycotina</taxon>
        <taxon>Agaricomycetes</taxon>
        <taxon>Cantharellales</taxon>
        <taxon>Ceratobasidiaceae</taxon>
        <taxon>Rhizoctonia</taxon>
    </lineage>
</organism>
<evidence type="ECO:0000256" key="1">
    <source>
        <dbReference type="SAM" id="MobiDB-lite"/>
    </source>
</evidence>